<protein>
    <submittedName>
        <fullName evidence="11">Sugar ABC transporter ATP-binding protein</fullName>
    </submittedName>
</protein>
<dbReference type="InterPro" id="IPR027417">
    <property type="entry name" value="P-loop_NTPase"/>
</dbReference>
<evidence type="ECO:0000313" key="12">
    <source>
        <dbReference type="Proteomes" id="UP001366503"/>
    </source>
</evidence>
<accession>A0ABU8KBH8</accession>
<evidence type="ECO:0000256" key="7">
    <source>
        <dbReference type="ARBA" id="ARBA00022840"/>
    </source>
</evidence>
<evidence type="ECO:0000256" key="8">
    <source>
        <dbReference type="ARBA" id="ARBA00022967"/>
    </source>
</evidence>
<keyword evidence="3" id="KW-1003">Cell membrane</keyword>
<evidence type="ECO:0000259" key="10">
    <source>
        <dbReference type="PROSITE" id="PS50893"/>
    </source>
</evidence>
<dbReference type="GO" id="GO:0005524">
    <property type="term" value="F:ATP binding"/>
    <property type="evidence" value="ECO:0007669"/>
    <property type="project" value="UniProtKB-KW"/>
</dbReference>
<dbReference type="PANTHER" id="PTHR43790:SF3">
    <property type="entry name" value="D-ALLOSE IMPORT ATP-BINDING PROTEIN ALSA-RELATED"/>
    <property type="match status" value="1"/>
</dbReference>
<evidence type="ECO:0000256" key="1">
    <source>
        <dbReference type="ARBA" id="ARBA00005417"/>
    </source>
</evidence>
<keyword evidence="6" id="KW-0547">Nucleotide-binding</keyword>
<dbReference type="CDD" id="cd03215">
    <property type="entry name" value="ABC_Carb_Monos_II"/>
    <property type="match status" value="1"/>
</dbReference>
<comment type="similarity">
    <text evidence="1">Belongs to the ABC transporter superfamily.</text>
</comment>
<dbReference type="InterPro" id="IPR017871">
    <property type="entry name" value="ABC_transporter-like_CS"/>
</dbReference>
<evidence type="ECO:0000256" key="4">
    <source>
        <dbReference type="ARBA" id="ARBA00022597"/>
    </source>
</evidence>
<dbReference type="PROSITE" id="PS50893">
    <property type="entry name" value="ABC_TRANSPORTER_2"/>
    <property type="match status" value="2"/>
</dbReference>
<keyword evidence="5" id="KW-0677">Repeat</keyword>
<keyword evidence="7 11" id="KW-0067">ATP-binding</keyword>
<dbReference type="Gene3D" id="3.40.50.300">
    <property type="entry name" value="P-loop containing nucleotide triphosphate hydrolases"/>
    <property type="match status" value="2"/>
</dbReference>
<dbReference type="SMART" id="SM00382">
    <property type="entry name" value="AAA"/>
    <property type="match status" value="2"/>
</dbReference>
<evidence type="ECO:0000256" key="5">
    <source>
        <dbReference type="ARBA" id="ARBA00022737"/>
    </source>
</evidence>
<keyword evidence="8" id="KW-1278">Translocase</keyword>
<evidence type="ECO:0000313" key="11">
    <source>
        <dbReference type="EMBL" id="MEI9402521.1"/>
    </source>
</evidence>
<feature type="domain" description="ABC transporter" evidence="10">
    <location>
        <begin position="23"/>
        <end position="259"/>
    </location>
</feature>
<dbReference type="InterPro" id="IPR050107">
    <property type="entry name" value="ABC_carbohydrate_import_ATPase"/>
</dbReference>
<dbReference type="SUPFAM" id="SSF52540">
    <property type="entry name" value="P-loop containing nucleoside triphosphate hydrolases"/>
    <property type="match status" value="2"/>
</dbReference>
<sequence>MARYVGNQTTNAGPTAERPAAFLTMADISKSYPGVQALCGVKLEVRPGEIVSLVGENGAGKSTMMKVLAGAVRPDSGEIRLDGELIEFPNTSAAHARGISTIYQELMMVPYLSVLENVFLGMLATNGWGTLDWPEMRKRATAILAELGYFGSLDSPVNKLSVAEQQLVEICRATVRPCRLLIMDEPTASLNRQEVEHFFKIVRKLQRAGTAIIFITHHLNEIFEVCDRVVVLRDGRLVGESDIAALTEARLVEVMLGRKLNLEKRDWGTSVPKGAEIVLEVDGVSTPALLKNVSFELRRGEVLGLAGLMGSGRTEILRAIFGIDKPSSGVIRSRGKVAMFSGPRAALASGVGLGPEDRKADGLVLSMSVRHNVTLSSLERYSGLFALRSRAEAGAVGKLCQRLQVKYSSIEAPVGKLSGGNQQKVILARLLDAEVDVFLLDEPTRGVDIGAKDAIFELIRDLAAKGASVVIVSSVIEELIHVSDRIVCLNLGRVTDEQSREQFDVSNIMVSVMGGHGNGLVESVQ</sequence>
<proteinExistence type="inferred from homology"/>
<organism evidence="11 12">
    <name type="scientific">Mesorhizobium argentiipisi</name>
    <dbReference type="NCBI Taxonomy" id="3015175"/>
    <lineage>
        <taxon>Bacteria</taxon>
        <taxon>Pseudomonadati</taxon>
        <taxon>Pseudomonadota</taxon>
        <taxon>Alphaproteobacteria</taxon>
        <taxon>Hyphomicrobiales</taxon>
        <taxon>Phyllobacteriaceae</taxon>
        <taxon>Mesorhizobium</taxon>
    </lineage>
</organism>
<evidence type="ECO:0000256" key="2">
    <source>
        <dbReference type="ARBA" id="ARBA00022448"/>
    </source>
</evidence>
<feature type="domain" description="ABC transporter" evidence="10">
    <location>
        <begin position="272"/>
        <end position="516"/>
    </location>
</feature>
<dbReference type="Pfam" id="PF00005">
    <property type="entry name" value="ABC_tran"/>
    <property type="match status" value="2"/>
</dbReference>
<dbReference type="Proteomes" id="UP001366503">
    <property type="component" value="Unassembled WGS sequence"/>
</dbReference>
<dbReference type="InterPro" id="IPR003439">
    <property type="entry name" value="ABC_transporter-like_ATP-bd"/>
</dbReference>
<keyword evidence="4" id="KW-0762">Sugar transport</keyword>
<evidence type="ECO:0000256" key="6">
    <source>
        <dbReference type="ARBA" id="ARBA00022741"/>
    </source>
</evidence>
<dbReference type="PROSITE" id="PS00211">
    <property type="entry name" value="ABC_TRANSPORTER_1"/>
    <property type="match status" value="1"/>
</dbReference>
<dbReference type="InterPro" id="IPR003593">
    <property type="entry name" value="AAA+_ATPase"/>
</dbReference>
<dbReference type="PANTHER" id="PTHR43790">
    <property type="entry name" value="CARBOHYDRATE TRANSPORT ATP-BINDING PROTEIN MG119-RELATED"/>
    <property type="match status" value="1"/>
</dbReference>
<gene>
    <name evidence="11" type="ORF">O7A05_10165</name>
</gene>
<keyword evidence="12" id="KW-1185">Reference proteome</keyword>
<reference evidence="11 12" key="1">
    <citation type="submission" date="2022-12" db="EMBL/GenBank/DDBJ databases">
        <authorList>
            <person name="Muema E."/>
        </authorList>
    </citation>
    <scope>NUCLEOTIDE SEQUENCE [LARGE SCALE GENOMIC DNA]</scope>
    <source>
        <strain evidence="12">1330</strain>
    </source>
</reference>
<keyword evidence="2" id="KW-0813">Transport</keyword>
<dbReference type="RefSeq" id="WP_337092887.1">
    <property type="nucleotide sequence ID" value="NZ_JAPYKO010000005.1"/>
</dbReference>
<comment type="caution">
    <text evidence="11">The sequence shown here is derived from an EMBL/GenBank/DDBJ whole genome shotgun (WGS) entry which is preliminary data.</text>
</comment>
<evidence type="ECO:0000256" key="9">
    <source>
        <dbReference type="ARBA" id="ARBA00023136"/>
    </source>
</evidence>
<evidence type="ECO:0000256" key="3">
    <source>
        <dbReference type="ARBA" id="ARBA00022475"/>
    </source>
</evidence>
<keyword evidence="9" id="KW-0472">Membrane</keyword>
<dbReference type="CDD" id="cd03216">
    <property type="entry name" value="ABC_Carb_Monos_I"/>
    <property type="match status" value="1"/>
</dbReference>
<name>A0ABU8KBH8_9HYPH</name>
<dbReference type="EMBL" id="JAPYKO010000005">
    <property type="protein sequence ID" value="MEI9402521.1"/>
    <property type="molecule type" value="Genomic_DNA"/>
</dbReference>